<dbReference type="EMBL" id="CP027303">
    <property type="protein sequence ID" value="AWO74497.1"/>
    <property type="molecule type" value="Genomic_DNA"/>
</dbReference>
<sequence length="85" mass="10438">MQFEPYRLQSRFLDCRTTEQRRFQTHTWICEARFRSVFRHAKARRRSLRLASDRQKIDKLLFRPGYVKLVRCIYTDGRPFISAVR</sequence>
<reference evidence="2" key="1">
    <citation type="submission" date="2018-02" db="EMBL/GenBank/DDBJ databases">
        <title>The complete genome of bacterial strain SGAirxxxx.</title>
        <authorList>
            <person name="Schuster S.C."/>
        </authorList>
    </citation>
    <scope>NUCLEOTIDE SEQUENCE [LARGE SCALE GENOMIC DNA]</scope>
    <source>
        <strain evidence="2">SGAir0734</strain>
    </source>
</reference>
<dbReference type="AlphaFoldDB" id="A0A2Z3N6I9"/>
<protein>
    <submittedName>
        <fullName evidence="1">Uncharacterized protein</fullName>
    </submittedName>
</protein>
<name>A0A2Z3N6I9_GEOTH</name>
<dbReference type="Proteomes" id="UP000246996">
    <property type="component" value="Chromosome"/>
</dbReference>
<evidence type="ECO:0000313" key="2">
    <source>
        <dbReference type="Proteomes" id="UP000246996"/>
    </source>
</evidence>
<accession>A0A2Z3N6I9</accession>
<gene>
    <name evidence="1" type="ORF">C1N76_08205</name>
</gene>
<organism evidence="1 2">
    <name type="scientific">Geobacillus thermoleovorans</name>
    <name type="common">Bacillus thermoleovorans</name>
    <dbReference type="NCBI Taxonomy" id="33941"/>
    <lineage>
        <taxon>Bacteria</taxon>
        <taxon>Bacillati</taxon>
        <taxon>Bacillota</taxon>
        <taxon>Bacilli</taxon>
        <taxon>Bacillales</taxon>
        <taxon>Anoxybacillaceae</taxon>
        <taxon>Geobacillus</taxon>
        <taxon>Geobacillus thermoleovorans group</taxon>
    </lineage>
</organism>
<evidence type="ECO:0000313" key="1">
    <source>
        <dbReference type="EMBL" id="AWO74497.1"/>
    </source>
</evidence>
<proteinExistence type="predicted"/>